<protein>
    <submittedName>
        <fullName evidence="1">Uncharacterized protein</fullName>
    </submittedName>
</protein>
<sequence>MSRCLRETKPVRPGGRQPPCSTLSISLISLRWIALMSLSAEEISGFFHPLQIEVTWRARGEVSEQV</sequence>
<reference evidence="1 2" key="1">
    <citation type="journal article" date="2023" name="Mol. Biol. Evol.">
        <title>Genomics of Secondarily Temperate Adaptation in the Only Non-Antarctic Icefish.</title>
        <authorList>
            <person name="Rivera-Colon A.G."/>
            <person name="Rayamajhi N."/>
            <person name="Minhas B.F."/>
            <person name="Madrigal G."/>
            <person name="Bilyk K.T."/>
            <person name="Yoon V."/>
            <person name="Hune M."/>
            <person name="Gregory S."/>
            <person name="Cheng C.H.C."/>
            <person name="Catchen J.M."/>
        </authorList>
    </citation>
    <scope>NUCLEOTIDE SEQUENCE [LARGE SCALE GENOMIC DNA]</scope>
    <source>
        <strain evidence="1">JC2023a</strain>
    </source>
</reference>
<comment type="caution">
    <text evidence="1">The sequence shown here is derived from an EMBL/GenBank/DDBJ whole genome shotgun (WGS) entry which is preliminary data.</text>
</comment>
<organism evidence="1 2">
    <name type="scientific">Champsocephalus esox</name>
    <name type="common">pike icefish</name>
    <dbReference type="NCBI Taxonomy" id="159716"/>
    <lineage>
        <taxon>Eukaryota</taxon>
        <taxon>Metazoa</taxon>
        <taxon>Chordata</taxon>
        <taxon>Craniata</taxon>
        <taxon>Vertebrata</taxon>
        <taxon>Euteleostomi</taxon>
        <taxon>Actinopterygii</taxon>
        <taxon>Neopterygii</taxon>
        <taxon>Teleostei</taxon>
        <taxon>Neoteleostei</taxon>
        <taxon>Acanthomorphata</taxon>
        <taxon>Eupercaria</taxon>
        <taxon>Perciformes</taxon>
        <taxon>Notothenioidei</taxon>
        <taxon>Channichthyidae</taxon>
        <taxon>Champsocephalus</taxon>
    </lineage>
</organism>
<dbReference type="Proteomes" id="UP001335648">
    <property type="component" value="Unassembled WGS sequence"/>
</dbReference>
<proteinExistence type="predicted"/>
<dbReference type="AlphaFoldDB" id="A0AAN8H980"/>
<gene>
    <name evidence="1" type="ORF">CesoFtcFv8_005280</name>
</gene>
<evidence type="ECO:0000313" key="2">
    <source>
        <dbReference type="Proteomes" id="UP001335648"/>
    </source>
</evidence>
<name>A0AAN8H980_9TELE</name>
<keyword evidence="2" id="KW-1185">Reference proteome</keyword>
<dbReference type="EMBL" id="JAULUE010002049">
    <property type="protein sequence ID" value="KAK5907429.1"/>
    <property type="molecule type" value="Genomic_DNA"/>
</dbReference>
<accession>A0AAN8H980</accession>
<evidence type="ECO:0000313" key="1">
    <source>
        <dbReference type="EMBL" id="KAK5907429.1"/>
    </source>
</evidence>